<dbReference type="Gene3D" id="1.10.287.130">
    <property type="match status" value="1"/>
</dbReference>
<evidence type="ECO:0000256" key="9">
    <source>
        <dbReference type="ARBA" id="ARBA00022840"/>
    </source>
</evidence>
<proteinExistence type="predicted"/>
<evidence type="ECO:0000313" key="12">
    <source>
        <dbReference type="EMBL" id="ROH93280.1"/>
    </source>
</evidence>
<evidence type="ECO:0000256" key="5">
    <source>
        <dbReference type="ARBA" id="ARBA00022553"/>
    </source>
</evidence>
<dbReference type="GO" id="GO:0005524">
    <property type="term" value="F:ATP binding"/>
    <property type="evidence" value="ECO:0007669"/>
    <property type="project" value="UniProtKB-KW"/>
</dbReference>
<evidence type="ECO:0000256" key="8">
    <source>
        <dbReference type="ARBA" id="ARBA00022777"/>
    </source>
</evidence>
<dbReference type="EMBL" id="RJVO01000001">
    <property type="protein sequence ID" value="ROH93280.1"/>
    <property type="molecule type" value="Genomic_DNA"/>
</dbReference>
<dbReference type="Pfam" id="PF02518">
    <property type="entry name" value="HATPase_c"/>
    <property type="match status" value="1"/>
</dbReference>
<reference evidence="12 13" key="1">
    <citation type="submission" date="2018-10" db="EMBL/GenBank/DDBJ databases">
        <authorList>
            <person name="Chen W.-M."/>
        </authorList>
    </citation>
    <scope>NUCLEOTIDE SEQUENCE [LARGE SCALE GENOMIC DNA]</scope>
    <source>
        <strain evidence="12 13">THS-13</strain>
    </source>
</reference>
<comment type="subcellular location">
    <subcellularLocation>
        <location evidence="2">Cell membrane</location>
        <topology evidence="2">Multi-pass membrane protein</topology>
    </subcellularLocation>
</comment>
<accession>A0A3N0VKP8</accession>
<name>A0A3N0VKP8_9GAMM</name>
<dbReference type="SMART" id="SM00387">
    <property type="entry name" value="HATPase_c"/>
    <property type="match status" value="1"/>
</dbReference>
<keyword evidence="10" id="KW-1133">Transmembrane helix</keyword>
<dbReference type="CDD" id="cd00082">
    <property type="entry name" value="HisKA"/>
    <property type="match status" value="1"/>
</dbReference>
<feature type="transmembrane region" description="Helical" evidence="10">
    <location>
        <begin position="60"/>
        <end position="79"/>
    </location>
</feature>
<keyword evidence="13" id="KW-1185">Reference proteome</keyword>
<dbReference type="Proteomes" id="UP000282106">
    <property type="component" value="Unassembled WGS sequence"/>
</dbReference>
<dbReference type="PANTHER" id="PTHR44936">
    <property type="entry name" value="SENSOR PROTEIN CREC"/>
    <property type="match status" value="1"/>
</dbReference>
<dbReference type="InterPro" id="IPR050980">
    <property type="entry name" value="2C_sensor_his_kinase"/>
</dbReference>
<keyword evidence="9" id="KW-0067">ATP-binding</keyword>
<dbReference type="EC" id="2.7.13.3" evidence="3"/>
<dbReference type="AlphaFoldDB" id="A0A3N0VKP8"/>
<protein>
    <recommendedName>
        <fullName evidence="3">histidine kinase</fullName>
        <ecNumber evidence="3">2.7.13.3</ecNumber>
    </recommendedName>
</protein>
<dbReference type="Pfam" id="PF25323">
    <property type="entry name" value="6TM_PilS"/>
    <property type="match status" value="1"/>
</dbReference>
<dbReference type="SUPFAM" id="SSF47384">
    <property type="entry name" value="Homodimeric domain of signal transducing histidine kinase"/>
    <property type="match status" value="1"/>
</dbReference>
<keyword evidence="10" id="KW-0812">Transmembrane</keyword>
<dbReference type="GO" id="GO:0005886">
    <property type="term" value="C:plasma membrane"/>
    <property type="evidence" value="ECO:0007669"/>
    <property type="project" value="UniProtKB-SubCell"/>
</dbReference>
<dbReference type="GO" id="GO:0000155">
    <property type="term" value="F:phosphorelay sensor kinase activity"/>
    <property type="evidence" value="ECO:0007669"/>
    <property type="project" value="InterPro"/>
</dbReference>
<dbReference type="InParanoid" id="A0A3N0VKP8"/>
<dbReference type="SUPFAM" id="SSF55874">
    <property type="entry name" value="ATPase domain of HSP90 chaperone/DNA topoisomerase II/histidine kinase"/>
    <property type="match status" value="1"/>
</dbReference>
<feature type="domain" description="Histidine kinase" evidence="11">
    <location>
        <begin position="227"/>
        <end position="440"/>
    </location>
</feature>
<feature type="transmembrane region" description="Helical" evidence="10">
    <location>
        <begin position="139"/>
        <end position="156"/>
    </location>
</feature>
<evidence type="ECO:0000256" key="7">
    <source>
        <dbReference type="ARBA" id="ARBA00022741"/>
    </source>
</evidence>
<dbReference type="InterPro" id="IPR036097">
    <property type="entry name" value="HisK_dim/P_sf"/>
</dbReference>
<evidence type="ECO:0000259" key="11">
    <source>
        <dbReference type="PROSITE" id="PS50109"/>
    </source>
</evidence>
<dbReference type="PRINTS" id="PR00344">
    <property type="entry name" value="BCTRLSENSOR"/>
</dbReference>
<keyword evidence="4" id="KW-1003">Cell membrane</keyword>
<evidence type="ECO:0000313" key="13">
    <source>
        <dbReference type="Proteomes" id="UP000282106"/>
    </source>
</evidence>
<evidence type="ECO:0000256" key="1">
    <source>
        <dbReference type="ARBA" id="ARBA00000085"/>
    </source>
</evidence>
<evidence type="ECO:0000256" key="6">
    <source>
        <dbReference type="ARBA" id="ARBA00022679"/>
    </source>
</evidence>
<feature type="transmembrane region" description="Helical" evidence="10">
    <location>
        <begin position="35"/>
        <end position="54"/>
    </location>
</feature>
<evidence type="ECO:0000256" key="10">
    <source>
        <dbReference type="SAM" id="Phobius"/>
    </source>
</evidence>
<feature type="transmembrane region" description="Helical" evidence="10">
    <location>
        <begin position="91"/>
        <end position="110"/>
    </location>
</feature>
<dbReference type="InterPro" id="IPR005467">
    <property type="entry name" value="His_kinase_dom"/>
</dbReference>
<dbReference type="PROSITE" id="PS50109">
    <property type="entry name" value="HIS_KIN"/>
    <property type="match status" value="1"/>
</dbReference>
<dbReference type="InterPro" id="IPR036890">
    <property type="entry name" value="HATPase_C_sf"/>
</dbReference>
<gene>
    <name evidence="12" type="ORF">ED208_01775</name>
</gene>
<dbReference type="InterPro" id="IPR003594">
    <property type="entry name" value="HATPase_dom"/>
</dbReference>
<evidence type="ECO:0000256" key="3">
    <source>
        <dbReference type="ARBA" id="ARBA00012438"/>
    </source>
</evidence>
<evidence type="ECO:0000256" key="4">
    <source>
        <dbReference type="ARBA" id="ARBA00022475"/>
    </source>
</evidence>
<keyword evidence="8 12" id="KW-0418">Kinase</keyword>
<dbReference type="PANTHER" id="PTHR44936:SF10">
    <property type="entry name" value="SENSOR PROTEIN RSTB"/>
    <property type="match status" value="1"/>
</dbReference>
<organism evidence="12 13">
    <name type="scientific">Stagnimonas aquatica</name>
    <dbReference type="NCBI Taxonomy" id="2689987"/>
    <lineage>
        <taxon>Bacteria</taxon>
        <taxon>Pseudomonadati</taxon>
        <taxon>Pseudomonadota</taxon>
        <taxon>Gammaproteobacteria</taxon>
        <taxon>Nevskiales</taxon>
        <taxon>Nevskiaceae</taxon>
        <taxon>Stagnimonas</taxon>
    </lineage>
</organism>
<keyword evidence="7" id="KW-0547">Nucleotide-binding</keyword>
<feature type="transmembrane region" description="Helical" evidence="10">
    <location>
        <begin position="168"/>
        <end position="191"/>
    </location>
</feature>
<dbReference type="InterPro" id="IPR003661">
    <property type="entry name" value="HisK_dim/P_dom"/>
</dbReference>
<dbReference type="Gene3D" id="3.30.565.10">
    <property type="entry name" value="Histidine kinase-like ATPase, C-terminal domain"/>
    <property type="match status" value="1"/>
</dbReference>
<evidence type="ECO:0000256" key="2">
    <source>
        <dbReference type="ARBA" id="ARBA00004651"/>
    </source>
</evidence>
<dbReference type="CDD" id="cd00075">
    <property type="entry name" value="HATPase"/>
    <property type="match status" value="1"/>
</dbReference>
<keyword evidence="5" id="KW-0597">Phosphoprotein</keyword>
<keyword evidence="10" id="KW-0472">Membrane</keyword>
<comment type="caution">
    <text evidence="12">The sequence shown here is derived from an EMBL/GenBank/DDBJ whole genome shotgun (WGS) entry which is preliminary data.</text>
</comment>
<keyword evidence="6" id="KW-0808">Transferase</keyword>
<dbReference type="InterPro" id="IPR004358">
    <property type="entry name" value="Sig_transdc_His_kin-like_C"/>
</dbReference>
<sequence>MRAMSTARPSNRSFSLLDSLGETASQQNAMLLIQLRWLAVFGQAATIVFSTLQFDLQLPLPPMFAVIGGLVLLNLFSMLRPRQAGEVRNGDLLLGLLLDISALTALLYFSGGATNPFVFLYLLQLTLAAILLEAWSTWLLVAYACLCFAVLTRHYLPLSLASSDPARLFQLHVYGMLVCFVLDVLLLVLFLGRINANLRRRDARLADLRQHAAEEDHIVRMGLLASGAAHELGTPLSTLAVILGDWRHLPEFRDQPERLQELEEMDAELRRCKSIVSGILLSAGEARGEAVSLTTVAGFLDELVTEWRRLHPQTELAYSIESPLDEAAFRRSPIVSDTALRQVLFNVLDNAQEASPAWVGLRVRCQDGRLGLRVEDHGPGFPAEMLARLGKPYQSSKGRPGSGLGLFLVVNVLRKLGGTVDAANAETGGAVVRLELPLAALSLGDAHEHGG</sequence>
<comment type="catalytic activity">
    <reaction evidence="1">
        <text>ATP + protein L-histidine = ADP + protein N-phospho-L-histidine.</text>
        <dbReference type="EC" id="2.7.13.3"/>
    </reaction>
</comment>